<organism evidence="1 2">
    <name type="scientific">Vibrio mediterranei</name>
    <dbReference type="NCBI Taxonomy" id="689"/>
    <lineage>
        <taxon>Bacteria</taxon>
        <taxon>Pseudomonadati</taxon>
        <taxon>Pseudomonadota</taxon>
        <taxon>Gammaproteobacteria</taxon>
        <taxon>Vibrionales</taxon>
        <taxon>Vibrionaceae</taxon>
        <taxon>Vibrio</taxon>
    </lineage>
</organism>
<dbReference type="AlphaFoldDB" id="A0A3G4V854"/>
<sequence length="196" mass="22022">MPVMTAFTNNEKQTVNIGGRSVQPGETREVDARFVSAAPETNRQIIVLYINFGITPKYFGTTVVQPNTAARLPIIHFENPNKADAGAFQDAVFSELLEKKVEDIKSFFSLFEDDELERLAELEQSDSKRKTLLKEITDTLAARKEDREFDPQKYAQSLEGKDESELQVELLAAGDNELKLKVIQDALAKLKAITEQ</sequence>
<dbReference type="Proteomes" id="UP000279760">
    <property type="component" value="Chromosome 1"/>
</dbReference>
<evidence type="ECO:0000313" key="1">
    <source>
        <dbReference type="EMBL" id="AYV20499.1"/>
    </source>
</evidence>
<accession>A0A3G4V854</accession>
<proteinExistence type="predicted"/>
<name>A0A3G4V854_9VIBR</name>
<protein>
    <submittedName>
        <fullName evidence="1">ABC transporter ATPase</fullName>
    </submittedName>
</protein>
<reference evidence="1 2" key="1">
    <citation type="submission" date="2018-11" db="EMBL/GenBank/DDBJ databases">
        <title>Complete Genome Sequence of Vbrio mediterranei 117-T6: a Potential Pathogen Bacteria Isolated from the Conchocelis of Pyropia.</title>
        <authorList>
            <person name="Liu Q."/>
        </authorList>
    </citation>
    <scope>NUCLEOTIDE SEQUENCE [LARGE SCALE GENOMIC DNA]</scope>
    <source>
        <strain evidence="1 2">117-T6</strain>
    </source>
</reference>
<evidence type="ECO:0000313" key="2">
    <source>
        <dbReference type="Proteomes" id="UP000279760"/>
    </source>
</evidence>
<dbReference type="EMBL" id="CP033577">
    <property type="protein sequence ID" value="AYV20499.1"/>
    <property type="molecule type" value="Genomic_DNA"/>
</dbReference>
<gene>
    <name evidence="1" type="ORF">ECB94_03910</name>
</gene>
<dbReference type="RefSeq" id="WP_124940047.1">
    <property type="nucleotide sequence ID" value="NZ_CP033577.1"/>
</dbReference>